<evidence type="ECO:0000256" key="4">
    <source>
        <dbReference type="ARBA" id="ARBA00022676"/>
    </source>
</evidence>
<keyword evidence="9" id="KW-1185">Reference proteome</keyword>
<comment type="catalytic activity">
    <reaction evidence="6">
        <text>uridine + phosphate = alpha-D-ribose 1-phosphate + uracil</text>
        <dbReference type="Rhea" id="RHEA:24388"/>
        <dbReference type="ChEBI" id="CHEBI:16704"/>
        <dbReference type="ChEBI" id="CHEBI:17568"/>
        <dbReference type="ChEBI" id="CHEBI:43474"/>
        <dbReference type="ChEBI" id="CHEBI:57720"/>
        <dbReference type="EC" id="2.4.2.3"/>
    </reaction>
</comment>
<evidence type="ECO:0000256" key="5">
    <source>
        <dbReference type="ARBA" id="ARBA00022679"/>
    </source>
</evidence>
<evidence type="ECO:0000313" key="8">
    <source>
        <dbReference type="EMBL" id="TCO55799.1"/>
    </source>
</evidence>
<evidence type="ECO:0000256" key="3">
    <source>
        <dbReference type="ARBA" id="ARBA00021980"/>
    </source>
</evidence>
<keyword evidence="4" id="KW-0328">Glycosyltransferase</keyword>
<dbReference type="CDD" id="cd17767">
    <property type="entry name" value="UP_EcUdp-like"/>
    <property type="match status" value="1"/>
</dbReference>
<dbReference type="PROSITE" id="PS01232">
    <property type="entry name" value="PNP_UDP_1"/>
    <property type="match status" value="1"/>
</dbReference>
<dbReference type="Pfam" id="PF01048">
    <property type="entry name" value="PNP_UDP_1"/>
    <property type="match status" value="1"/>
</dbReference>
<evidence type="ECO:0000256" key="6">
    <source>
        <dbReference type="ARBA" id="ARBA00048447"/>
    </source>
</evidence>
<dbReference type="SUPFAM" id="SSF53167">
    <property type="entry name" value="Purine and uridine phosphorylases"/>
    <property type="match status" value="1"/>
</dbReference>
<protein>
    <recommendedName>
        <fullName evidence="3">Uridine phosphorylase</fullName>
        <ecNumber evidence="2">2.4.2.3</ecNumber>
    </recommendedName>
</protein>
<gene>
    <name evidence="8" type="ORF">EV192_107222</name>
</gene>
<dbReference type="Proteomes" id="UP000295680">
    <property type="component" value="Unassembled WGS sequence"/>
</dbReference>
<evidence type="ECO:0000313" key="9">
    <source>
        <dbReference type="Proteomes" id="UP000295680"/>
    </source>
</evidence>
<evidence type="ECO:0000256" key="2">
    <source>
        <dbReference type="ARBA" id="ARBA00011888"/>
    </source>
</evidence>
<proteinExistence type="inferred from homology"/>
<evidence type="ECO:0000256" key="1">
    <source>
        <dbReference type="ARBA" id="ARBA00010456"/>
    </source>
</evidence>
<dbReference type="PANTHER" id="PTHR43691">
    <property type="entry name" value="URIDINE PHOSPHORYLASE"/>
    <property type="match status" value="1"/>
</dbReference>
<dbReference type="GO" id="GO:0009164">
    <property type="term" value="P:nucleoside catabolic process"/>
    <property type="evidence" value="ECO:0007669"/>
    <property type="project" value="UniProtKB-ARBA"/>
</dbReference>
<dbReference type="EMBL" id="SLWS01000007">
    <property type="protein sequence ID" value="TCO55799.1"/>
    <property type="molecule type" value="Genomic_DNA"/>
</dbReference>
<keyword evidence="5" id="KW-0808">Transferase</keyword>
<dbReference type="OrthoDB" id="9782889at2"/>
<dbReference type="AlphaFoldDB" id="A0A4R2JHD4"/>
<dbReference type="PANTHER" id="PTHR43691:SF11">
    <property type="entry name" value="FI09636P-RELATED"/>
    <property type="match status" value="1"/>
</dbReference>
<accession>A0A4R2JHD4</accession>
<dbReference type="InterPro" id="IPR000845">
    <property type="entry name" value="Nucleoside_phosphorylase_d"/>
</dbReference>
<dbReference type="GO" id="GO:0005829">
    <property type="term" value="C:cytosol"/>
    <property type="evidence" value="ECO:0007669"/>
    <property type="project" value="TreeGrafter"/>
</dbReference>
<reference evidence="8 9" key="1">
    <citation type="submission" date="2019-03" db="EMBL/GenBank/DDBJ databases">
        <title>Genomic Encyclopedia of Type Strains, Phase IV (KMG-IV): sequencing the most valuable type-strain genomes for metagenomic binning, comparative biology and taxonomic classification.</title>
        <authorList>
            <person name="Goeker M."/>
        </authorList>
    </citation>
    <scope>NUCLEOTIDE SEQUENCE [LARGE SCALE GENOMIC DNA]</scope>
    <source>
        <strain evidence="8 9">DSM 45934</strain>
    </source>
</reference>
<comment type="caution">
    <text evidence="8">The sequence shown here is derived from an EMBL/GenBank/DDBJ whole genome shotgun (WGS) entry which is preliminary data.</text>
</comment>
<feature type="domain" description="Nucleoside phosphorylase" evidence="7">
    <location>
        <begin position="21"/>
        <end position="246"/>
    </location>
</feature>
<sequence length="254" mass="26814">MTTENRAHHLHLRAEDVGGYALLPNSPEQVAPIAARLDEPTFVARNREFETWRGSLAGETVVVTSTGVGGPSTALAVEELAALGVGTMIRVGVSGSMRPNTRNGELAVVTGAIRDEGTTKQYLPVEFPAVATTDVVRALQEAAAGQGVPHQCGLVHTKDSYYGEMEPERMPLAAELTERLGIWRRGGAICSEMETAAVFIVGSVLNVRTGSVVMMWSEQAVRDGGPAPAVEPLYDTAVAAMRRLVHTAVGAGVA</sequence>
<dbReference type="InterPro" id="IPR018016">
    <property type="entry name" value="Nucleoside_phosphorylase_CS"/>
</dbReference>
<dbReference type="GO" id="GO:0004850">
    <property type="term" value="F:uridine phosphorylase activity"/>
    <property type="evidence" value="ECO:0007669"/>
    <property type="project" value="UniProtKB-EC"/>
</dbReference>
<organism evidence="8 9">
    <name type="scientific">Actinocrispum wychmicini</name>
    <dbReference type="NCBI Taxonomy" id="1213861"/>
    <lineage>
        <taxon>Bacteria</taxon>
        <taxon>Bacillati</taxon>
        <taxon>Actinomycetota</taxon>
        <taxon>Actinomycetes</taxon>
        <taxon>Pseudonocardiales</taxon>
        <taxon>Pseudonocardiaceae</taxon>
        <taxon>Actinocrispum</taxon>
    </lineage>
</organism>
<comment type="similarity">
    <text evidence="1">Belongs to the PNP/UDP phosphorylase family.</text>
</comment>
<evidence type="ECO:0000259" key="7">
    <source>
        <dbReference type="Pfam" id="PF01048"/>
    </source>
</evidence>
<dbReference type="RefSeq" id="WP_132121888.1">
    <property type="nucleotide sequence ID" value="NZ_SLWS01000007.1"/>
</dbReference>
<name>A0A4R2JHD4_9PSEU</name>
<dbReference type="InterPro" id="IPR035994">
    <property type="entry name" value="Nucleoside_phosphorylase_sf"/>
</dbReference>
<dbReference type="EC" id="2.4.2.3" evidence="2"/>
<dbReference type="Gene3D" id="3.40.50.1580">
    <property type="entry name" value="Nucleoside phosphorylase domain"/>
    <property type="match status" value="1"/>
</dbReference>